<dbReference type="RefSeq" id="WP_073383714.1">
    <property type="nucleotide sequence ID" value="NZ_CP029487.1"/>
</dbReference>
<organism evidence="1 2">
    <name type="scientific">Eubacterium maltosivorans</name>
    <dbReference type="NCBI Taxonomy" id="2041044"/>
    <lineage>
        <taxon>Bacteria</taxon>
        <taxon>Bacillati</taxon>
        <taxon>Bacillota</taxon>
        <taxon>Clostridia</taxon>
        <taxon>Eubacteriales</taxon>
        <taxon>Eubacteriaceae</taxon>
        <taxon>Eubacterium</taxon>
    </lineage>
</organism>
<reference evidence="1 2" key="1">
    <citation type="submission" date="2018-05" db="EMBL/GenBank/DDBJ databases">
        <title>Genome comparison of Eubacterium sp.</title>
        <authorList>
            <person name="Feng Y."/>
            <person name="Sanchez-Andrea I."/>
            <person name="Stams A.J.M."/>
            <person name="De Vos W.M."/>
        </authorList>
    </citation>
    <scope>NUCLEOTIDE SEQUENCE [LARGE SCALE GENOMIC DNA]</scope>
    <source>
        <strain evidence="1 2">YI</strain>
    </source>
</reference>
<name>A0A2A5TAJ8_EUBML</name>
<dbReference type="KEGG" id="emt:CPZ25_011600"/>
<dbReference type="Proteomes" id="UP000218387">
    <property type="component" value="Chromosome"/>
</dbReference>
<gene>
    <name evidence="1" type="ORF">CPZ25_011600</name>
</gene>
<sequence>MARPKIRIKTAGIKAKIFIDGVEIKGVRGYQLKHTAGGLPILEVDLKAVDLEIDGDIIPTLPEIYKGFYEKRAD</sequence>
<evidence type="ECO:0000313" key="2">
    <source>
        <dbReference type="Proteomes" id="UP000218387"/>
    </source>
</evidence>
<proteinExistence type="predicted"/>
<evidence type="ECO:0000313" key="1">
    <source>
        <dbReference type="EMBL" id="QCT71946.1"/>
    </source>
</evidence>
<accession>A0A2A5TAJ8</accession>
<protein>
    <submittedName>
        <fullName evidence="1">Uncharacterized protein</fullName>
    </submittedName>
</protein>
<dbReference type="EMBL" id="CP029487">
    <property type="protein sequence ID" value="QCT71946.1"/>
    <property type="molecule type" value="Genomic_DNA"/>
</dbReference>
<keyword evidence="2" id="KW-1185">Reference proteome</keyword>
<dbReference type="AlphaFoldDB" id="A0A2A5TAJ8"/>